<gene>
    <name evidence="2" type="ORF">ISN45_Aa04g013350</name>
</gene>
<dbReference type="Pfam" id="PF10151">
    <property type="entry name" value="TMEM214"/>
    <property type="match status" value="1"/>
</dbReference>
<dbReference type="PANTHER" id="PTHR13448:SF14">
    <property type="entry name" value="F26K24.17 PROTEIN"/>
    <property type="match status" value="1"/>
</dbReference>
<feature type="compositionally biased region" description="Basic and acidic residues" evidence="1">
    <location>
        <begin position="83"/>
        <end position="112"/>
    </location>
</feature>
<evidence type="ECO:0000313" key="2">
    <source>
        <dbReference type="EMBL" id="KAG7568515.1"/>
    </source>
</evidence>
<reference evidence="2 3" key="1">
    <citation type="submission" date="2020-12" db="EMBL/GenBank/DDBJ databases">
        <title>Concerted genomic and epigenomic changes stabilize Arabidopsis allopolyploids.</title>
        <authorList>
            <person name="Chen Z."/>
        </authorList>
    </citation>
    <scope>NUCLEOTIDE SEQUENCE [LARGE SCALE GENOMIC DNA]</scope>
    <source>
        <strain evidence="2">Allo738</strain>
        <tissue evidence="2">Leaf</tissue>
    </source>
</reference>
<name>A0A8T2A745_9BRAS</name>
<comment type="caution">
    <text evidence="2">The sequence shown here is derived from an EMBL/GenBank/DDBJ whole genome shotgun (WGS) entry which is preliminary data.</text>
</comment>
<keyword evidence="2" id="KW-0472">Membrane</keyword>
<dbReference type="InterPro" id="IPR019308">
    <property type="entry name" value="TMEM214"/>
</dbReference>
<protein>
    <submittedName>
        <fullName evidence="2">Transmembrane protein 214</fullName>
    </submittedName>
</protein>
<proteinExistence type="predicted"/>
<dbReference type="AlphaFoldDB" id="A0A8T2A745"/>
<organism evidence="2 3">
    <name type="scientific">Arabidopsis thaliana x Arabidopsis arenosa</name>
    <dbReference type="NCBI Taxonomy" id="1240361"/>
    <lineage>
        <taxon>Eukaryota</taxon>
        <taxon>Viridiplantae</taxon>
        <taxon>Streptophyta</taxon>
        <taxon>Embryophyta</taxon>
        <taxon>Tracheophyta</taxon>
        <taxon>Spermatophyta</taxon>
        <taxon>Magnoliopsida</taxon>
        <taxon>eudicotyledons</taxon>
        <taxon>Gunneridae</taxon>
        <taxon>Pentapetalae</taxon>
        <taxon>rosids</taxon>
        <taxon>malvids</taxon>
        <taxon>Brassicales</taxon>
        <taxon>Brassicaceae</taxon>
        <taxon>Camelineae</taxon>
        <taxon>Arabidopsis</taxon>
    </lineage>
</organism>
<dbReference type="GO" id="GO:0005794">
    <property type="term" value="C:Golgi apparatus"/>
    <property type="evidence" value="ECO:0007669"/>
    <property type="project" value="TreeGrafter"/>
</dbReference>
<dbReference type="PANTHER" id="PTHR13448">
    <property type="entry name" value="TRANSMEMBRANE PROTEIN 214"/>
    <property type="match status" value="1"/>
</dbReference>
<keyword evidence="2" id="KW-0812">Transmembrane</keyword>
<evidence type="ECO:0000256" key="1">
    <source>
        <dbReference type="SAM" id="MobiDB-lite"/>
    </source>
</evidence>
<dbReference type="Proteomes" id="UP000694240">
    <property type="component" value="Chromosome 9"/>
</dbReference>
<feature type="region of interest" description="Disordered" evidence="1">
    <location>
        <begin position="54"/>
        <end position="112"/>
    </location>
</feature>
<dbReference type="EMBL" id="JAEFBK010000009">
    <property type="protein sequence ID" value="KAG7568515.1"/>
    <property type="molecule type" value="Genomic_DNA"/>
</dbReference>
<keyword evidence="3" id="KW-1185">Reference proteome</keyword>
<dbReference type="GO" id="GO:0005783">
    <property type="term" value="C:endoplasmic reticulum"/>
    <property type="evidence" value="ECO:0007669"/>
    <property type="project" value="TreeGrafter"/>
</dbReference>
<sequence length="586" mass="65865">MAPIEFVEYPGFETSKYDSDVDDHGWKKVVSRKLKQKQKAADVGFSGEIRRILTPKMLSADEDDESNGASLARSKRRSNSYSDEGHHFDGSGDENAARKENPKAEKPKKLKTKKEEKPIVSLCEAMAKIDHSSLADFLVVSLESYSAEPETQLLRFMDYVGRELTQVRFPWLKMFPFKGPWPKLIDVINVPVCDIPEPIYKTSVDWIKQVPVMTLSGFIVWAFRCTLIHLEAQQEGVNSGKIGEQPTSPKPHVVVFVTLAMVLRTRPETFTFALRTIRQRRMFQGQDKIPLTVWMMAQASQGYLCAGLLSWAHNLLPVVGNSDCNPQSRDLILQLVEKILSDPMAWTMRRNQAIRERERLIPPPSFEILLRLTFPASSARVKATERFEAIYPSLKEVALAGAPGSEAMKQVIKQIFTLSLKLAKEGNPTLAKEATEIAIWCVTEHVDCCEHWDNLYMRNPAASFAVLKKLVDDWKYHSLKIFSSPRNTLTLGQTMKSFRLENQKAITEGGAGGANVSLYKEADKYCKLISRRLSYNQYCLKATAVVLAAAGATAAVVLSSNMELKNLVNSLDLHLYLNAITTAFNI</sequence>
<accession>A0A8T2A745</accession>
<evidence type="ECO:0000313" key="3">
    <source>
        <dbReference type="Proteomes" id="UP000694240"/>
    </source>
</evidence>